<sequence>NPLPRPPEGEFEGAAWRTVQTFPHLFQVSTPININRLHSFLDEHPNPAFVDSVITALKEGFWPWAKM</sequence>
<evidence type="ECO:0000313" key="1">
    <source>
        <dbReference type="EMBL" id="KIK62341.1"/>
    </source>
</evidence>
<keyword evidence="2" id="KW-1185">Reference proteome</keyword>
<name>A0A0D0C2J0_9AGAR</name>
<dbReference type="HOGENOM" id="CLU_165631_0_0_1"/>
<dbReference type="AlphaFoldDB" id="A0A0D0C2J0"/>
<gene>
    <name evidence="1" type="ORF">GYMLUDRAFT_143558</name>
</gene>
<dbReference type="EMBL" id="KN834768">
    <property type="protein sequence ID" value="KIK62341.1"/>
    <property type="molecule type" value="Genomic_DNA"/>
</dbReference>
<organism evidence="1 2">
    <name type="scientific">Collybiopsis luxurians FD-317 M1</name>
    <dbReference type="NCBI Taxonomy" id="944289"/>
    <lineage>
        <taxon>Eukaryota</taxon>
        <taxon>Fungi</taxon>
        <taxon>Dikarya</taxon>
        <taxon>Basidiomycota</taxon>
        <taxon>Agaricomycotina</taxon>
        <taxon>Agaricomycetes</taxon>
        <taxon>Agaricomycetidae</taxon>
        <taxon>Agaricales</taxon>
        <taxon>Marasmiineae</taxon>
        <taxon>Omphalotaceae</taxon>
        <taxon>Collybiopsis</taxon>
        <taxon>Collybiopsis luxurians</taxon>
    </lineage>
</organism>
<proteinExistence type="predicted"/>
<feature type="non-terminal residue" evidence="1">
    <location>
        <position position="67"/>
    </location>
</feature>
<dbReference type="OrthoDB" id="3254233at2759"/>
<dbReference type="Proteomes" id="UP000053593">
    <property type="component" value="Unassembled WGS sequence"/>
</dbReference>
<feature type="non-terminal residue" evidence="1">
    <location>
        <position position="1"/>
    </location>
</feature>
<accession>A0A0D0C2J0</accession>
<evidence type="ECO:0000313" key="2">
    <source>
        <dbReference type="Proteomes" id="UP000053593"/>
    </source>
</evidence>
<reference evidence="1 2" key="1">
    <citation type="submission" date="2014-04" db="EMBL/GenBank/DDBJ databases">
        <title>Evolutionary Origins and Diversification of the Mycorrhizal Mutualists.</title>
        <authorList>
            <consortium name="DOE Joint Genome Institute"/>
            <consortium name="Mycorrhizal Genomics Consortium"/>
            <person name="Kohler A."/>
            <person name="Kuo A."/>
            <person name="Nagy L.G."/>
            <person name="Floudas D."/>
            <person name="Copeland A."/>
            <person name="Barry K.W."/>
            <person name="Cichocki N."/>
            <person name="Veneault-Fourrey C."/>
            <person name="LaButti K."/>
            <person name="Lindquist E.A."/>
            <person name="Lipzen A."/>
            <person name="Lundell T."/>
            <person name="Morin E."/>
            <person name="Murat C."/>
            <person name="Riley R."/>
            <person name="Ohm R."/>
            <person name="Sun H."/>
            <person name="Tunlid A."/>
            <person name="Henrissat B."/>
            <person name="Grigoriev I.V."/>
            <person name="Hibbett D.S."/>
            <person name="Martin F."/>
        </authorList>
    </citation>
    <scope>NUCLEOTIDE SEQUENCE [LARGE SCALE GENOMIC DNA]</scope>
    <source>
        <strain evidence="1 2">FD-317 M1</strain>
    </source>
</reference>
<protein>
    <submittedName>
        <fullName evidence="1">Uncharacterized protein</fullName>
    </submittedName>
</protein>